<feature type="signal peptide" evidence="2">
    <location>
        <begin position="1"/>
        <end position="21"/>
    </location>
</feature>
<evidence type="ECO:0000313" key="3">
    <source>
        <dbReference type="EMBL" id="MFE9605174.1"/>
    </source>
</evidence>
<reference evidence="3 4" key="1">
    <citation type="submission" date="2024-10" db="EMBL/GenBank/DDBJ databases">
        <title>The Natural Products Discovery Center: Release of the First 8490 Sequenced Strains for Exploring Actinobacteria Biosynthetic Diversity.</title>
        <authorList>
            <person name="Kalkreuter E."/>
            <person name="Kautsar S.A."/>
            <person name="Yang D."/>
            <person name="Bader C.D."/>
            <person name="Teijaro C.N."/>
            <person name="Fluegel L."/>
            <person name="Davis C.M."/>
            <person name="Simpson J.R."/>
            <person name="Lauterbach L."/>
            <person name="Steele A.D."/>
            <person name="Gui C."/>
            <person name="Meng S."/>
            <person name="Li G."/>
            <person name="Viehrig K."/>
            <person name="Ye F."/>
            <person name="Su P."/>
            <person name="Kiefer A.F."/>
            <person name="Nichols A."/>
            <person name="Cepeda A.J."/>
            <person name="Yan W."/>
            <person name="Fan B."/>
            <person name="Jiang Y."/>
            <person name="Adhikari A."/>
            <person name="Zheng C.-J."/>
            <person name="Schuster L."/>
            <person name="Cowan T.M."/>
            <person name="Smanski M.J."/>
            <person name="Chevrette M.G."/>
            <person name="De Carvalho L.P.S."/>
            <person name="Shen B."/>
        </authorList>
    </citation>
    <scope>NUCLEOTIDE SEQUENCE [LARGE SCALE GENOMIC DNA]</scope>
    <source>
        <strain evidence="3 4">NPDC006488</strain>
    </source>
</reference>
<feature type="region of interest" description="Disordered" evidence="1">
    <location>
        <begin position="285"/>
        <end position="341"/>
    </location>
</feature>
<evidence type="ECO:0000256" key="2">
    <source>
        <dbReference type="SAM" id="SignalP"/>
    </source>
</evidence>
<gene>
    <name evidence="3" type="ORF">ACFYNQ_42340</name>
</gene>
<name>A0ABW6MHH8_9ACTN</name>
<dbReference type="EMBL" id="JBIAHM010000018">
    <property type="protein sequence ID" value="MFE9605174.1"/>
    <property type="molecule type" value="Genomic_DNA"/>
</dbReference>
<keyword evidence="4" id="KW-1185">Reference proteome</keyword>
<dbReference type="PROSITE" id="PS51257">
    <property type="entry name" value="PROKAR_LIPOPROTEIN"/>
    <property type="match status" value="1"/>
</dbReference>
<organism evidence="3 4">
    <name type="scientific">Streptomyces hokutonensis</name>
    <dbReference type="NCBI Taxonomy" id="1306990"/>
    <lineage>
        <taxon>Bacteria</taxon>
        <taxon>Bacillati</taxon>
        <taxon>Actinomycetota</taxon>
        <taxon>Actinomycetes</taxon>
        <taxon>Kitasatosporales</taxon>
        <taxon>Streptomycetaceae</taxon>
        <taxon>Streptomyces</taxon>
    </lineage>
</organism>
<comment type="caution">
    <text evidence="3">The sequence shown here is derived from an EMBL/GenBank/DDBJ whole genome shotgun (WGS) entry which is preliminary data.</text>
</comment>
<feature type="chain" id="PRO_5046244695" description="SH3 domain-containing protein" evidence="2">
    <location>
        <begin position="22"/>
        <end position="420"/>
    </location>
</feature>
<feature type="region of interest" description="Disordered" evidence="1">
    <location>
        <begin position="257"/>
        <end position="276"/>
    </location>
</feature>
<dbReference type="RefSeq" id="WP_388113993.1">
    <property type="nucleotide sequence ID" value="NZ_JBIAHM010000018.1"/>
</dbReference>
<dbReference type="Proteomes" id="UP001601303">
    <property type="component" value="Unassembled WGS sequence"/>
</dbReference>
<evidence type="ECO:0000313" key="4">
    <source>
        <dbReference type="Proteomes" id="UP001601303"/>
    </source>
</evidence>
<proteinExistence type="predicted"/>
<feature type="compositionally biased region" description="Low complexity" evidence="1">
    <location>
        <begin position="285"/>
        <end position="315"/>
    </location>
</feature>
<protein>
    <recommendedName>
        <fullName evidence="5">SH3 domain-containing protein</fullName>
    </recommendedName>
</protein>
<accession>A0ABW6MHH8</accession>
<feature type="region of interest" description="Disordered" evidence="1">
    <location>
        <begin position="401"/>
        <end position="420"/>
    </location>
</feature>
<evidence type="ECO:0008006" key="5">
    <source>
        <dbReference type="Google" id="ProtNLM"/>
    </source>
</evidence>
<keyword evidence="2" id="KW-0732">Signal</keyword>
<sequence length="420" mass="41987">MRGYRGRLVAPALLAALLATGCKDPTGGTTVSVKPAFLPVTFTIDSSGNISVSADASIVTPLGEVSVSGFQRELGNPKPYLVAAIRHLEGSTTSGANAAVDRTTGAVHSAYAPDLGYAKVAESSSTVYSLYRIEAKGRHVRPALNGQPLALAKSGTIVVDATHTQPGRVTQLQIADAPEQQQSPVPTSTASSCAGTDAIGITLPEVSAGADVTDTVTELAADCLQVQYAAEPADGVAEGTVARVVIPVDGAADAVQLPRVDEGAPGPGDRVTASRRTPATVYVAATAPSPSSSPSGSGETSGQPSDEPSVEPSVPGTTPVEGAAYAPVRTSPGTAGERTSHIEAGGHYPARCMTHGETVQAHGYTSDLWVELALGAGGTGWVTATALTGGPDGLSLAECADTGSGSGTPSPTVSDAVPAS</sequence>
<evidence type="ECO:0000256" key="1">
    <source>
        <dbReference type="SAM" id="MobiDB-lite"/>
    </source>
</evidence>